<organism evidence="2 3">
    <name type="scientific">Pedobacter helvus</name>
    <dbReference type="NCBI Taxonomy" id="2563444"/>
    <lineage>
        <taxon>Bacteria</taxon>
        <taxon>Pseudomonadati</taxon>
        <taxon>Bacteroidota</taxon>
        <taxon>Sphingobacteriia</taxon>
        <taxon>Sphingobacteriales</taxon>
        <taxon>Sphingobacteriaceae</taxon>
        <taxon>Pedobacter</taxon>
    </lineage>
</organism>
<feature type="signal peptide" evidence="1">
    <location>
        <begin position="1"/>
        <end position="19"/>
    </location>
</feature>
<evidence type="ECO:0000256" key="1">
    <source>
        <dbReference type="SAM" id="SignalP"/>
    </source>
</evidence>
<comment type="caution">
    <text evidence="2">The sequence shown here is derived from an EMBL/GenBank/DDBJ whole genome shotgun (WGS) entry which is preliminary data.</text>
</comment>
<feature type="chain" id="PRO_5045066600" evidence="1">
    <location>
        <begin position="20"/>
        <end position="298"/>
    </location>
</feature>
<keyword evidence="1" id="KW-0732">Signal</keyword>
<sequence length="298" mass="33502">MKRIFGLLLLCLVSLITNAQELNTRVQILAPTINNANKRSLEVLQNAIRDFLNNNKWTTETYLPQERIDCNLVINITAWDGNASYTAEAQIQSSRPVYGSSYSTTLLNMSDKDFSFSFNEGQALDFSDQNFIGNLNSLLGFYAYTIIGLDKDSFGKLGGTPYYQKALNLINLAQTGGGRGWRPVDGLRNRYWLNENLLNNSFKALRTFIYEYHLNGLDRLQENVNNGTKSILSSLSDLKQFDKQKLGSIFPNVYFAAKADEITNVLSLADPQVKAKAYNLLVDIDAANTAKYDGLKER</sequence>
<dbReference type="RefSeq" id="WP_138730862.1">
    <property type="nucleotide sequence ID" value="NZ_SRMP02000018.1"/>
</dbReference>
<protein>
    <submittedName>
        <fullName evidence="2">DUF4835 family protein</fullName>
    </submittedName>
</protein>
<gene>
    <name evidence="2" type="ORF">E5L68_011500</name>
</gene>
<dbReference type="Pfam" id="PF16119">
    <property type="entry name" value="DUF4835"/>
    <property type="match status" value="1"/>
</dbReference>
<evidence type="ECO:0000313" key="3">
    <source>
        <dbReference type="Proteomes" id="UP001517367"/>
    </source>
</evidence>
<dbReference type="Proteomes" id="UP001517367">
    <property type="component" value="Unassembled WGS sequence"/>
</dbReference>
<keyword evidence="3" id="KW-1185">Reference proteome</keyword>
<accession>A0ABW9JHY3</accession>
<dbReference type="InterPro" id="IPR032274">
    <property type="entry name" value="DUF4835"/>
</dbReference>
<proteinExistence type="predicted"/>
<dbReference type="EMBL" id="SRMP02000018">
    <property type="protein sequence ID" value="MFN0292020.1"/>
    <property type="molecule type" value="Genomic_DNA"/>
</dbReference>
<reference evidence="2 3" key="1">
    <citation type="submission" date="2024-12" db="EMBL/GenBank/DDBJ databases">
        <authorList>
            <person name="Hu S."/>
        </authorList>
    </citation>
    <scope>NUCLEOTIDE SEQUENCE [LARGE SCALE GENOMIC DNA]</scope>
    <source>
        <strain evidence="2 3">P-25</strain>
    </source>
</reference>
<name>A0ABW9JHY3_9SPHI</name>
<evidence type="ECO:0000313" key="2">
    <source>
        <dbReference type="EMBL" id="MFN0292020.1"/>
    </source>
</evidence>